<organism evidence="3 4">
    <name type="scientific">Sphaeroforma arctica JP610</name>
    <dbReference type="NCBI Taxonomy" id="667725"/>
    <lineage>
        <taxon>Eukaryota</taxon>
        <taxon>Ichthyosporea</taxon>
        <taxon>Ichthyophonida</taxon>
        <taxon>Sphaeroforma</taxon>
    </lineage>
</organism>
<evidence type="ECO:0000313" key="3">
    <source>
        <dbReference type="EMBL" id="KNC75318.1"/>
    </source>
</evidence>
<dbReference type="RefSeq" id="XP_014149220.1">
    <property type="nucleotide sequence ID" value="XM_014293745.1"/>
</dbReference>
<dbReference type="Proteomes" id="UP000054560">
    <property type="component" value="Unassembled WGS sequence"/>
</dbReference>
<protein>
    <recommendedName>
        <fullName evidence="2">Methyltransferase FkbM domain-containing protein</fullName>
    </recommendedName>
</protein>
<dbReference type="InterPro" id="IPR029063">
    <property type="entry name" value="SAM-dependent_MTases_sf"/>
</dbReference>
<accession>A0A0L0FGZ3</accession>
<dbReference type="InterPro" id="IPR006342">
    <property type="entry name" value="FkbM_mtfrase"/>
</dbReference>
<dbReference type="Gene3D" id="3.40.50.150">
    <property type="entry name" value="Vaccinia Virus protein VP39"/>
    <property type="match status" value="1"/>
</dbReference>
<gene>
    <name evidence="3" type="ORF">SARC_12155</name>
</gene>
<dbReference type="GeneID" id="25912659"/>
<keyword evidence="1" id="KW-1133">Transmembrane helix</keyword>
<feature type="domain" description="Methyltransferase FkbM" evidence="2">
    <location>
        <begin position="59"/>
        <end position="243"/>
    </location>
</feature>
<evidence type="ECO:0000313" key="4">
    <source>
        <dbReference type="Proteomes" id="UP000054560"/>
    </source>
</evidence>
<evidence type="ECO:0000259" key="2">
    <source>
        <dbReference type="Pfam" id="PF05050"/>
    </source>
</evidence>
<name>A0A0L0FGZ3_9EUKA</name>
<dbReference type="SUPFAM" id="SSF53335">
    <property type="entry name" value="S-adenosyl-L-methionine-dependent methyltransferases"/>
    <property type="match status" value="1"/>
</dbReference>
<keyword evidence="1" id="KW-0812">Transmembrane</keyword>
<sequence>MMLDKKSRFFYPIYVVFGLVFGIILYRSSLGGLGKGYVANSSRHSASNELDGCYHIYLDCGSNRGVQVRKLYQPDLYPKAAINKIFHNEFGDVHSRKPVCSVGFEPNNNHTQYLKDMENAYNRCGHRAIFKVPAGVADFDGTADYFSDNKAALFESGGGIIANRTSSITNKGAVQTIRLARYIKEVVNTRITGATVNEMLQDPPKVLMKLDIEGSEKDVIIDLVFSGTLDVVDFAFIEYHDRKFTDPIERQKMVDSRMIVNTLSKYTKFRISSLDDETYHLTDFPLPAC</sequence>
<dbReference type="EMBL" id="KQ243700">
    <property type="protein sequence ID" value="KNC75318.1"/>
    <property type="molecule type" value="Genomic_DNA"/>
</dbReference>
<keyword evidence="1" id="KW-0472">Membrane</keyword>
<dbReference type="eggNOG" id="ENOG502SR7U">
    <property type="taxonomic scope" value="Eukaryota"/>
</dbReference>
<evidence type="ECO:0000256" key="1">
    <source>
        <dbReference type="SAM" id="Phobius"/>
    </source>
</evidence>
<dbReference type="OrthoDB" id="10006218at2759"/>
<dbReference type="AlphaFoldDB" id="A0A0L0FGZ3"/>
<proteinExistence type="predicted"/>
<keyword evidence="4" id="KW-1185">Reference proteome</keyword>
<reference evidence="3 4" key="1">
    <citation type="submission" date="2011-02" db="EMBL/GenBank/DDBJ databases">
        <title>The Genome Sequence of Sphaeroforma arctica JP610.</title>
        <authorList>
            <consortium name="The Broad Institute Genome Sequencing Platform"/>
            <person name="Russ C."/>
            <person name="Cuomo C."/>
            <person name="Young S.K."/>
            <person name="Zeng Q."/>
            <person name="Gargeya S."/>
            <person name="Alvarado L."/>
            <person name="Berlin A."/>
            <person name="Chapman S.B."/>
            <person name="Chen Z."/>
            <person name="Freedman E."/>
            <person name="Gellesch M."/>
            <person name="Goldberg J."/>
            <person name="Griggs A."/>
            <person name="Gujja S."/>
            <person name="Heilman E."/>
            <person name="Heiman D."/>
            <person name="Howarth C."/>
            <person name="Mehta T."/>
            <person name="Neiman D."/>
            <person name="Pearson M."/>
            <person name="Roberts A."/>
            <person name="Saif S."/>
            <person name="Shea T."/>
            <person name="Shenoy N."/>
            <person name="Sisk P."/>
            <person name="Stolte C."/>
            <person name="Sykes S."/>
            <person name="White J."/>
            <person name="Yandava C."/>
            <person name="Burger G."/>
            <person name="Gray M.W."/>
            <person name="Holland P.W.H."/>
            <person name="King N."/>
            <person name="Lang F.B.F."/>
            <person name="Roger A.J."/>
            <person name="Ruiz-Trillo I."/>
            <person name="Haas B."/>
            <person name="Nusbaum C."/>
            <person name="Birren B."/>
        </authorList>
    </citation>
    <scope>NUCLEOTIDE SEQUENCE [LARGE SCALE GENOMIC DNA]</scope>
    <source>
        <strain evidence="3 4">JP610</strain>
    </source>
</reference>
<dbReference type="Pfam" id="PF05050">
    <property type="entry name" value="Methyltransf_21"/>
    <property type="match status" value="1"/>
</dbReference>
<feature type="transmembrane region" description="Helical" evidence="1">
    <location>
        <begin position="9"/>
        <end position="26"/>
    </location>
</feature>